<reference evidence="1" key="1">
    <citation type="journal article" date="2020" name="Nature">
        <title>Giant virus diversity and host interactions through global metagenomics.</title>
        <authorList>
            <person name="Schulz F."/>
            <person name="Roux S."/>
            <person name="Paez-Espino D."/>
            <person name="Jungbluth S."/>
            <person name="Walsh D.A."/>
            <person name="Denef V.J."/>
            <person name="McMahon K.D."/>
            <person name="Konstantinidis K.T."/>
            <person name="Eloe-Fadrosh E.A."/>
            <person name="Kyrpides N.C."/>
            <person name="Woyke T."/>
        </authorList>
    </citation>
    <scope>NUCLEOTIDE SEQUENCE</scope>
    <source>
        <strain evidence="1">GVMAG-M-3300023174-124</strain>
    </source>
</reference>
<dbReference type="EMBL" id="MN739538">
    <property type="protein sequence ID" value="QHT11780.1"/>
    <property type="molecule type" value="Genomic_DNA"/>
</dbReference>
<dbReference type="AlphaFoldDB" id="A0A6C0D669"/>
<proteinExistence type="predicted"/>
<accession>A0A6C0D669</accession>
<organism evidence="1">
    <name type="scientific">viral metagenome</name>
    <dbReference type="NCBI Taxonomy" id="1070528"/>
    <lineage>
        <taxon>unclassified sequences</taxon>
        <taxon>metagenomes</taxon>
        <taxon>organismal metagenomes</taxon>
    </lineage>
</organism>
<evidence type="ECO:0000313" key="1">
    <source>
        <dbReference type="EMBL" id="QHT11780.1"/>
    </source>
</evidence>
<name>A0A6C0D669_9ZZZZ</name>
<sequence length="429" mass="50418">MFLYAMNIYKNIMKQITNDLQKYIQKHYKQLYNSNHSSLQFSGMQKKFINDFHDRIIQAHLAWFNENSAIDDSVAAPKPSRSNYSYIPADFRATIERDMAVHKHYQFTIAGRKISVVFYASTEKSYPAKTWLKYLQKIFVWLFIANQYSSKKCSPVLMVYLYLTPLQKKMPESKSVEIGRTHANTAFTTSCTKTTEIHLYREEEWFKVFIHETFHSLGLDFSIMDSSRADRAIKEIYGLNPSLGDVRLYESYSELWAEFIHTCMFVHFQMIKSRGPENAKHLGGFDEKVRNHLCYEITFSMIQCVKILQHYDLRVRDIVVDSDASKEAVLEKYKETTTLFSYFFIKSLLMFHMNDFIEWTMIHNHGSFDFLKTDGNIQAYVDFIRKHRTGRAYSGQMSLAESLYLSHYRGSQKNTSTGLTTLRMTMLED</sequence>
<protein>
    <submittedName>
        <fullName evidence="1">Uncharacterized protein</fullName>
    </submittedName>
</protein>